<sequence>MPWRRISSLEGVWRLRQVTTVMCSLNVRRGSLIASPRQFNWRSGALSDCWGAAVVWLCSTSTRHRPGSIANSPRHVLDLSHELAFVAHFLVPSKLVLFRARSKASGVARVAVEQGRAARHHHAFFKSTSPLWVSI</sequence>
<evidence type="ECO:0000313" key="2">
    <source>
        <dbReference type="Proteomes" id="UP000799324"/>
    </source>
</evidence>
<accession>A0A6A6TJ24</accession>
<organism evidence="1 2">
    <name type="scientific">Lophiostoma macrostomum CBS 122681</name>
    <dbReference type="NCBI Taxonomy" id="1314788"/>
    <lineage>
        <taxon>Eukaryota</taxon>
        <taxon>Fungi</taxon>
        <taxon>Dikarya</taxon>
        <taxon>Ascomycota</taxon>
        <taxon>Pezizomycotina</taxon>
        <taxon>Dothideomycetes</taxon>
        <taxon>Pleosporomycetidae</taxon>
        <taxon>Pleosporales</taxon>
        <taxon>Lophiostomataceae</taxon>
        <taxon>Lophiostoma</taxon>
    </lineage>
</organism>
<name>A0A6A6TJ24_9PLEO</name>
<dbReference type="EMBL" id="MU004302">
    <property type="protein sequence ID" value="KAF2660039.1"/>
    <property type="molecule type" value="Genomic_DNA"/>
</dbReference>
<gene>
    <name evidence="1" type="ORF">K491DRAFT_107273</name>
</gene>
<evidence type="ECO:0000313" key="1">
    <source>
        <dbReference type="EMBL" id="KAF2660039.1"/>
    </source>
</evidence>
<protein>
    <submittedName>
        <fullName evidence="1">Uncharacterized protein</fullName>
    </submittedName>
</protein>
<reference evidence="1" key="1">
    <citation type="journal article" date="2020" name="Stud. Mycol.">
        <title>101 Dothideomycetes genomes: a test case for predicting lifestyles and emergence of pathogens.</title>
        <authorList>
            <person name="Haridas S."/>
            <person name="Albert R."/>
            <person name="Binder M."/>
            <person name="Bloem J."/>
            <person name="Labutti K."/>
            <person name="Salamov A."/>
            <person name="Andreopoulos B."/>
            <person name="Baker S."/>
            <person name="Barry K."/>
            <person name="Bills G."/>
            <person name="Bluhm B."/>
            <person name="Cannon C."/>
            <person name="Castanera R."/>
            <person name="Culley D."/>
            <person name="Daum C."/>
            <person name="Ezra D."/>
            <person name="Gonzalez J."/>
            <person name="Henrissat B."/>
            <person name="Kuo A."/>
            <person name="Liang C."/>
            <person name="Lipzen A."/>
            <person name="Lutzoni F."/>
            <person name="Magnuson J."/>
            <person name="Mondo S."/>
            <person name="Nolan M."/>
            <person name="Ohm R."/>
            <person name="Pangilinan J."/>
            <person name="Park H.-J."/>
            <person name="Ramirez L."/>
            <person name="Alfaro M."/>
            <person name="Sun H."/>
            <person name="Tritt A."/>
            <person name="Yoshinaga Y."/>
            <person name="Zwiers L.-H."/>
            <person name="Turgeon B."/>
            <person name="Goodwin S."/>
            <person name="Spatafora J."/>
            <person name="Crous P."/>
            <person name="Grigoriev I."/>
        </authorList>
    </citation>
    <scope>NUCLEOTIDE SEQUENCE</scope>
    <source>
        <strain evidence="1">CBS 122681</strain>
    </source>
</reference>
<dbReference type="AlphaFoldDB" id="A0A6A6TJ24"/>
<proteinExistence type="predicted"/>
<keyword evidence="2" id="KW-1185">Reference proteome</keyword>
<dbReference type="Proteomes" id="UP000799324">
    <property type="component" value="Unassembled WGS sequence"/>
</dbReference>